<organism evidence="2 3">
    <name type="scientific">Dryococelus australis</name>
    <dbReference type="NCBI Taxonomy" id="614101"/>
    <lineage>
        <taxon>Eukaryota</taxon>
        <taxon>Metazoa</taxon>
        <taxon>Ecdysozoa</taxon>
        <taxon>Arthropoda</taxon>
        <taxon>Hexapoda</taxon>
        <taxon>Insecta</taxon>
        <taxon>Pterygota</taxon>
        <taxon>Neoptera</taxon>
        <taxon>Polyneoptera</taxon>
        <taxon>Phasmatodea</taxon>
        <taxon>Verophasmatodea</taxon>
        <taxon>Anareolatae</taxon>
        <taxon>Phasmatidae</taxon>
        <taxon>Eurycanthinae</taxon>
        <taxon>Dryococelus</taxon>
    </lineage>
</organism>
<accession>A0ABQ9HBP7</accession>
<keyword evidence="3" id="KW-1185">Reference proteome</keyword>
<dbReference type="EMBL" id="JARBHB010000006">
    <property type="protein sequence ID" value="KAJ8881616.1"/>
    <property type="molecule type" value="Genomic_DNA"/>
</dbReference>
<feature type="region of interest" description="Disordered" evidence="1">
    <location>
        <begin position="1"/>
        <end position="28"/>
    </location>
</feature>
<dbReference type="Proteomes" id="UP001159363">
    <property type="component" value="Chromosome 5"/>
</dbReference>
<sequence>MYPEIKVGKPESQRKTHQDNEEKALANHSSSDTLLHILIDRTKGKTGDQHIIIFINIGSQCSYITKGLVVKGSYQSSNKVTHKQRALKYTGIQIKYDSIPIELLAGACVVGNLMTGERIILEDALVALNTYLGWRLM</sequence>
<proteinExistence type="predicted"/>
<reference evidence="2 3" key="1">
    <citation type="submission" date="2023-02" db="EMBL/GenBank/DDBJ databases">
        <title>LHISI_Scaffold_Assembly.</title>
        <authorList>
            <person name="Stuart O.P."/>
            <person name="Cleave R."/>
            <person name="Magrath M.J.L."/>
            <person name="Mikheyev A.S."/>
        </authorList>
    </citation>
    <scope>NUCLEOTIDE SEQUENCE [LARGE SCALE GENOMIC DNA]</scope>
    <source>
        <strain evidence="2">Daus_M_001</strain>
        <tissue evidence="2">Leg muscle</tissue>
    </source>
</reference>
<name>A0ABQ9HBP7_9NEOP</name>
<evidence type="ECO:0000313" key="2">
    <source>
        <dbReference type="EMBL" id="KAJ8881616.1"/>
    </source>
</evidence>
<comment type="caution">
    <text evidence="2">The sequence shown here is derived from an EMBL/GenBank/DDBJ whole genome shotgun (WGS) entry which is preliminary data.</text>
</comment>
<feature type="compositionally biased region" description="Basic and acidic residues" evidence="1">
    <location>
        <begin position="1"/>
        <end position="25"/>
    </location>
</feature>
<protein>
    <submittedName>
        <fullName evidence="2">Uncharacterized protein</fullName>
    </submittedName>
</protein>
<gene>
    <name evidence="2" type="ORF">PR048_018102</name>
</gene>
<evidence type="ECO:0000313" key="3">
    <source>
        <dbReference type="Proteomes" id="UP001159363"/>
    </source>
</evidence>
<evidence type="ECO:0000256" key="1">
    <source>
        <dbReference type="SAM" id="MobiDB-lite"/>
    </source>
</evidence>